<dbReference type="EMBL" id="CAFBPS010000028">
    <property type="protein sequence ID" value="CAB5025973.1"/>
    <property type="molecule type" value="Genomic_DNA"/>
</dbReference>
<dbReference type="EMBL" id="CAFAAL010000046">
    <property type="protein sequence ID" value="CAB4801594.1"/>
    <property type="molecule type" value="Genomic_DNA"/>
</dbReference>
<evidence type="ECO:0000313" key="4">
    <source>
        <dbReference type="EMBL" id="CAB4866337.1"/>
    </source>
</evidence>
<evidence type="ECO:0000313" key="2">
    <source>
        <dbReference type="EMBL" id="CAB4769975.1"/>
    </source>
</evidence>
<accession>A0A6J6R3P8</accession>
<dbReference type="EMBL" id="CAFBLJ010000030">
    <property type="protein sequence ID" value="CAB4866337.1"/>
    <property type="molecule type" value="Genomic_DNA"/>
</dbReference>
<dbReference type="EMBL" id="CAFBMF010000031">
    <property type="protein sequence ID" value="CAB4896048.1"/>
    <property type="molecule type" value="Genomic_DNA"/>
</dbReference>
<evidence type="ECO:0000313" key="5">
    <source>
        <dbReference type="EMBL" id="CAB4896048.1"/>
    </source>
</evidence>
<sequence>MLLGVIVVAVCGLLAWAAFRIEPHWCSKDGRRMIARAQHLPEPHKSAPRWNEVRVFVDENTVILRTRGVRATGLRGEYRVVGKSPAPPKKQEIYVLRSDKEVFIRIPRDSRAIKTFEALLNDKS</sequence>
<dbReference type="EMBL" id="CAEZZP010000036">
    <property type="protein sequence ID" value="CAB4769975.1"/>
    <property type="molecule type" value="Genomic_DNA"/>
</dbReference>
<protein>
    <submittedName>
        <fullName evidence="1">Unannotated protein</fullName>
    </submittedName>
</protein>
<evidence type="ECO:0000313" key="3">
    <source>
        <dbReference type="EMBL" id="CAB4801594.1"/>
    </source>
</evidence>
<reference evidence="1" key="1">
    <citation type="submission" date="2020-05" db="EMBL/GenBank/DDBJ databases">
        <authorList>
            <person name="Chiriac C."/>
            <person name="Salcher M."/>
            <person name="Ghai R."/>
            <person name="Kavagutti S V."/>
        </authorList>
    </citation>
    <scope>NUCLEOTIDE SEQUENCE</scope>
</reference>
<name>A0A6J6R3P8_9ZZZZ</name>
<dbReference type="AlphaFoldDB" id="A0A6J6R3P8"/>
<organism evidence="1">
    <name type="scientific">freshwater metagenome</name>
    <dbReference type="NCBI Taxonomy" id="449393"/>
    <lineage>
        <taxon>unclassified sequences</taxon>
        <taxon>metagenomes</taxon>
        <taxon>ecological metagenomes</taxon>
    </lineage>
</organism>
<dbReference type="EMBL" id="CAEZYH010000025">
    <property type="protein sequence ID" value="CAB4717692.1"/>
    <property type="molecule type" value="Genomic_DNA"/>
</dbReference>
<proteinExistence type="predicted"/>
<evidence type="ECO:0000313" key="1">
    <source>
        <dbReference type="EMBL" id="CAB4717692.1"/>
    </source>
</evidence>
<evidence type="ECO:0000313" key="6">
    <source>
        <dbReference type="EMBL" id="CAB5025973.1"/>
    </source>
</evidence>
<gene>
    <name evidence="1" type="ORF">UFOPK2658_00803</name>
    <name evidence="2" type="ORF">UFOPK2880_00756</name>
    <name evidence="3" type="ORF">UFOPK3004_00708</name>
    <name evidence="4" type="ORF">UFOPK3304_00752</name>
    <name evidence="5" type="ORF">UFOPK3494_00679</name>
    <name evidence="6" type="ORF">UFOPK4134_00569</name>
</gene>